<dbReference type="eggNOG" id="COG0171">
    <property type="taxonomic scope" value="Bacteria"/>
</dbReference>
<dbReference type="UniPathway" id="UPA00253">
    <property type="reaction ID" value="UER00334"/>
</dbReference>
<evidence type="ECO:0000256" key="6">
    <source>
        <dbReference type="ARBA" id="ARBA00023027"/>
    </source>
</evidence>
<evidence type="ECO:0000256" key="5">
    <source>
        <dbReference type="ARBA" id="ARBA00022840"/>
    </source>
</evidence>
<dbReference type="NCBIfam" id="TIGR00552">
    <property type="entry name" value="nadE"/>
    <property type="match status" value="1"/>
</dbReference>
<evidence type="ECO:0000256" key="2">
    <source>
        <dbReference type="ARBA" id="ARBA00007145"/>
    </source>
</evidence>
<dbReference type="PANTHER" id="PTHR23090">
    <property type="entry name" value="NH 3 /GLUTAMINE-DEPENDENT NAD + SYNTHETASE"/>
    <property type="match status" value="1"/>
</dbReference>
<dbReference type="Gene3D" id="3.40.50.620">
    <property type="entry name" value="HUPs"/>
    <property type="match status" value="1"/>
</dbReference>
<dbReference type="GO" id="GO:0008795">
    <property type="term" value="F:NAD+ synthase activity"/>
    <property type="evidence" value="ECO:0007669"/>
    <property type="project" value="UniProtKB-UniRule"/>
</dbReference>
<dbReference type="GO" id="GO:0003952">
    <property type="term" value="F:NAD+ synthase (glutamine-hydrolyzing) activity"/>
    <property type="evidence" value="ECO:0007669"/>
    <property type="project" value="UniProtKB-UniRule"/>
</dbReference>
<keyword evidence="3 7" id="KW-0436">Ligase</keyword>
<evidence type="ECO:0000256" key="9">
    <source>
        <dbReference type="RuleBase" id="RU003811"/>
    </source>
</evidence>
<feature type="binding site" evidence="7">
    <location>
        <position position="396"/>
    </location>
    <ligand>
        <name>ATP</name>
        <dbReference type="ChEBI" id="CHEBI:30616"/>
    </ligand>
</feature>
<accession>A0A081G176</accession>
<evidence type="ECO:0000256" key="1">
    <source>
        <dbReference type="ARBA" id="ARBA00005188"/>
    </source>
</evidence>
<comment type="function">
    <text evidence="7">Catalyzes the ATP-dependent amidation of deamido-NAD to form NAD. Uses L-glutamine as a nitrogen source.</text>
</comment>
<gene>
    <name evidence="7" type="primary">nadE</name>
    <name evidence="11" type="ORF">ADIMK_0984</name>
</gene>
<feature type="binding site" evidence="7">
    <location>
        <position position="511"/>
    </location>
    <ligand>
        <name>deamido-NAD(+)</name>
        <dbReference type="ChEBI" id="CHEBI:58437"/>
        <note>ligand shared between two neighboring subunits</note>
    </ligand>
</feature>
<evidence type="ECO:0000256" key="8">
    <source>
        <dbReference type="PIRNR" id="PIRNR006630"/>
    </source>
</evidence>
<dbReference type="GO" id="GO:0004359">
    <property type="term" value="F:glutaminase activity"/>
    <property type="evidence" value="ECO:0007669"/>
    <property type="project" value="InterPro"/>
</dbReference>
<comment type="pathway">
    <text evidence="1 7 8">Cofactor biosynthesis; NAD(+) biosynthesis; NAD(+) from deamido-NAD(+) (L-Gln route): step 1/1.</text>
</comment>
<feature type="binding site" evidence="7">
    <location>
        <position position="401"/>
    </location>
    <ligand>
        <name>deamido-NAD(+)</name>
        <dbReference type="ChEBI" id="CHEBI:58437"/>
        <note>ligand shared between two neighboring subunits</note>
    </ligand>
</feature>
<dbReference type="AlphaFoldDB" id="A0A081G176"/>
<comment type="similarity">
    <text evidence="2 7 8">In the C-terminal section; belongs to the NAD synthetase family.</text>
</comment>
<protein>
    <recommendedName>
        <fullName evidence="7 8">Glutamine-dependent NAD(+) synthetase</fullName>
        <ecNumber evidence="7 8">6.3.5.1</ecNumber>
    </recommendedName>
    <alternativeName>
        <fullName evidence="7 8">NAD(+) synthase [glutamine-hydrolyzing]</fullName>
    </alternativeName>
</protein>
<dbReference type="CDD" id="cd07570">
    <property type="entry name" value="GAT_Gln-NAD-synth"/>
    <property type="match status" value="1"/>
</dbReference>
<keyword evidence="5 7" id="KW-0067">ATP-binding</keyword>
<comment type="caution">
    <text evidence="11">The sequence shown here is derived from an EMBL/GenBank/DDBJ whole genome shotgun (WGS) entry which is preliminary data.</text>
</comment>
<feature type="binding site" evidence="7">
    <location>
        <position position="372"/>
    </location>
    <ligand>
        <name>deamido-NAD(+)</name>
        <dbReference type="ChEBI" id="CHEBI:58437"/>
        <note>ligand shared between two neighboring subunits</note>
    </ligand>
</feature>
<dbReference type="SUPFAM" id="SSF56317">
    <property type="entry name" value="Carbon-nitrogen hydrolase"/>
    <property type="match status" value="1"/>
</dbReference>
<evidence type="ECO:0000313" key="12">
    <source>
        <dbReference type="Proteomes" id="UP000028252"/>
    </source>
</evidence>
<dbReference type="Proteomes" id="UP000028252">
    <property type="component" value="Unassembled WGS sequence"/>
</dbReference>
<evidence type="ECO:0000259" key="10">
    <source>
        <dbReference type="PROSITE" id="PS50263"/>
    </source>
</evidence>
<dbReference type="RefSeq" id="WP_036184498.1">
    <property type="nucleotide sequence ID" value="NZ_JMQN01000015.1"/>
</dbReference>
<feature type="active site" description="Nucleophile; for glutaminase activity" evidence="7">
    <location>
        <position position="149"/>
    </location>
</feature>
<reference evidence="11 12" key="1">
    <citation type="submission" date="2014-04" db="EMBL/GenBank/DDBJ databases">
        <title>Marinobacterium kochiensis sp. nov., isolated from sediment sample collected from Kochi backwaters in Kerala, India.</title>
        <authorList>
            <person name="Singh A."/>
            <person name="Pinnaka A.K."/>
        </authorList>
    </citation>
    <scope>NUCLEOTIDE SEQUENCE [LARGE SCALE GENOMIC DNA]</scope>
    <source>
        <strain evidence="11 12">AK27</strain>
    </source>
</reference>
<keyword evidence="6 7" id="KW-0520">NAD</keyword>
<dbReference type="EC" id="6.3.5.1" evidence="7 8"/>
<dbReference type="GO" id="GO:0005737">
    <property type="term" value="C:cytoplasm"/>
    <property type="evidence" value="ECO:0007669"/>
    <property type="project" value="InterPro"/>
</dbReference>
<feature type="domain" description="CN hydrolase" evidence="10">
    <location>
        <begin position="5"/>
        <end position="245"/>
    </location>
</feature>
<dbReference type="STRING" id="1232683.ADIMK_0984"/>
<dbReference type="Pfam" id="PF02540">
    <property type="entry name" value="NAD_synthase"/>
    <property type="match status" value="1"/>
</dbReference>
<evidence type="ECO:0000256" key="4">
    <source>
        <dbReference type="ARBA" id="ARBA00022741"/>
    </source>
</evidence>
<dbReference type="GO" id="GO:0009435">
    <property type="term" value="P:NAD+ biosynthetic process"/>
    <property type="evidence" value="ECO:0007669"/>
    <property type="project" value="UniProtKB-UniRule"/>
</dbReference>
<feature type="binding site" evidence="7">
    <location>
        <begin position="289"/>
        <end position="296"/>
    </location>
    <ligand>
        <name>ATP</name>
        <dbReference type="ChEBI" id="CHEBI:30616"/>
    </ligand>
</feature>
<feature type="binding site" evidence="7">
    <location>
        <position position="119"/>
    </location>
    <ligand>
        <name>L-glutamine</name>
        <dbReference type="ChEBI" id="CHEBI:58359"/>
    </ligand>
</feature>
<dbReference type="PROSITE" id="PS50263">
    <property type="entry name" value="CN_HYDROLASE"/>
    <property type="match status" value="1"/>
</dbReference>
<evidence type="ECO:0000256" key="3">
    <source>
        <dbReference type="ARBA" id="ARBA00022598"/>
    </source>
</evidence>
<dbReference type="eggNOG" id="COG0388">
    <property type="taxonomic scope" value="Bacteria"/>
</dbReference>
<keyword evidence="12" id="KW-1185">Reference proteome</keyword>
<proteinExistence type="inferred from homology"/>
<dbReference type="InterPro" id="IPR036526">
    <property type="entry name" value="C-N_Hydrolase_sf"/>
</dbReference>
<dbReference type="InterPro" id="IPR014729">
    <property type="entry name" value="Rossmann-like_a/b/a_fold"/>
</dbReference>
<dbReference type="GO" id="GO:0005524">
    <property type="term" value="F:ATP binding"/>
    <property type="evidence" value="ECO:0007669"/>
    <property type="project" value="UniProtKB-UniRule"/>
</dbReference>
<dbReference type="PIRSF" id="PIRSF006630">
    <property type="entry name" value="NADS_GAT"/>
    <property type="match status" value="1"/>
</dbReference>
<feature type="active site" description="For glutaminase activity" evidence="7">
    <location>
        <position position="113"/>
    </location>
</feature>
<feature type="binding site" evidence="7">
    <location>
        <position position="181"/>
    </location>
    <ligand>
        <name>L-glutamine</name>
        <dbReference type="ChEBI" id="CHEBI:58359"/>
    </ligand>
</feature>
<dbReference type="InterPro" id="IPR003010">
    <property type="entry name" value="C-N_Hydrolase"/>
</dbReference>
<comment type="catalytic activity">
    <reaction evidence="7 8">
        <text>deamido-NAD(+) + L-glutamine + ATP + H2O = L-glutamate + AMP + diphosphate + NAD(+) + H(+)</text>
        <dbReference type="Rhea" id="RHEA:24384"/>
        <dbReference type="ChEBI" id="CHEBI:15377"/>
        <dbReference type="ChEBI" id="CHEBI:15378"/>
        <dbReference type="ChEBI" id="CHEBI:29985"/>
        <dbReference type="ChEBI" id="CHEBI:30616"/>
        <dbReference type="ChEBI" id="CHEBI:33019"/>
        <dbReference type="ChEBI" id="CHEBI:57540"/>
        <dbReference type="ChEBI" id="CHEBI:58359"/>
        <dbReference type="ChEBI" id="CHEBI:58437"/>
        <dbReference type="ChEBI" id="CHEBI:456215"/>
        <dbReference type="EC" id="6.3.5.1"/>
    </reaction>
</comment>
<sequence length="542" mass="59214">MSNAIRVAMAQLNLLVGDIPGNTDRIIETAIRARDELAADLVLFPELALSGYPPEDLLLRPSLELRIDQALKALKEQVSGITLVVGYPRYRNGALYNMLGVIRDGKVLTEYAKQCLPNYQVFDEKRYFVPGDTPGVVELYGHKIGLSVCEDIWHSAPVEQLKAEGVSLILNINASPFHGGKPAVRTEVIGQQARIAGCPVLYVNQVGGQDELVFDGGSQAVDAQGAPVFAGAFFEEALYALTVDLDSGQVKSEQPSCELPGFEKSVYDALVLGVRDYVRKNGFKGVVLGLSGGIDSAVTVAVAVDALGADAVEAVMMPFRYTSNISIEDAAEEAKLLGIRHSVISIEPMYESFMAALSEEFAGTDMDTTEENLQARCRGVLLMAISNKKGYLVLTTGNKSEMAVGYSTLYGDMAGGFDVLKDVPKTLVYRLAEYRNSLSAVIPQRVITRPPSAELRPDQTDQDSLPDYDVLDRILELYVERDYSAKAIIAKGFEAADVNRVVRLVDINEYKRRQAPVGPRISERAFGRDRRYPITSGWKPGE</sequence>
<comment type="similarity">
    <text evidence="9">Belongs to the NAD synthetase family.</text>
</comment>
<dbReference type="NCBIfam" id="NF010588">
    <property type="entry name" value="PRK13981.1"/>
    <property type="match status" value="1"/>
</dbReference>
<dbReference type="FunFam" id="3.40.50.620:FF:000106">
    <property type="entry name" value="Glutamine-dependent NAD(+) synthetase"/>
    <property type="match status" value="1"/>
</dbReference>
<evidence type="ECO:0000313" key="11">
    <source>
        <dbReference type="EMBL" id="KEA64531.1"/>
    </source>
</evidence>
<dbReference type="Gene3D" id="3.60.110.10">
    <property type="entry name" value="Carbon-nitrogen hydrolase"/>
    <property type="match status" value="1"/>
</dbReference>
<comment type="caution">
    <text evidence="7">Lacks conserved residue(s) required for the propagation of feature annotation.</text>
</comment>
<dbReference type="InterPro" id="IPR022310">
    <property type="entry name" value="NAD/GMP_synthase"/>
</dbReference>
<dbReference type="PANTHER" id="PTHR23090:SF9">
    <property type="entry name" value="GLUTAMINE-DEPENDENT NAD(+) SYNTHETASE"/>
    <property type="match status" value="1"/>
</dbReference>
<dbReference type="CDD" id="cd00553">
    <property type="entry name" value="NAD_synthase"/>
    <property type="match status" value="1"/>
</dbReference>
<evidence type="ECO:0000256" key="7">
    <source>
        <dbReference type="HAMAP-Rule" id="MF_02090"/>
    </source>
</evidence>
<keyword evidence="4 7" id="KW-0547">Nucleotide-binding</keyword>
<dbReference type="SUPFAM" id="SSF52402">
    <property type="entry name" value="Adenine nucleotide alpha hydrolases-like"/>
    <property type="match status" value="1"/>
</dbReference>
<dbReference type="InterPro" id="IPR014445">
    <property type="entry name" value="Gln-dep_NAD_synthase"/>
</dbReference>
<organism evidence="11 12">
    <name type="scientific">Marinobacterium lacunae</name>
    <dbReference type="NCBI Taxonomy" id="1232683"/>
    <lineage>
        <taxon>Bacteria</taxon>
        <taxon>Pseudomonadati</taxon>
        <taxon>Pseudomonadota</taxon>
        <taxon>Gammaproteobacteria</taxon>
        <taxon>Oceanospirillales</taxon>
        <taxon>Oceanospirillaceae</taxon>
        <taxon>Marinobacterium</taxon>
    </lineage>
</organism>
<dbReference type="OrthoDB" id="9760188at2"/>
<dbReference type="EMBL" id="JMQN01000015">
    <property type="protein sequence ID" value="KEA64531.1"/>
    <property type="molecule type" value="Genomic_DNA"/>
</dbReference>
<feature type="active site" description="Proton acceptor; for glutaminase activity" evidence="7">
    <location>
        <position position="46"/>
    </location>
</feature>
<feature type="binding site" evidence="7">
    <location>
        <position position="175"/>
    </location>
    <ligand>
        <name>L-glutamine</name>
        <dbReference type="ChEBI" id="CHEBI:58359"/>
    </ligand>
</feature>
<dbReference type="PATRIC" id="fig|1232683.4.peg.974"/>
<name>A0A081G176_9GAMM</name>
<dbReference type="InterPro" id="IPR003694">
    <property type="entry name" value="NAD_synthase"/>
</dbReference>
<dbReference type="HAMAP" id="MF_02090">
    <property type="entry name" value="NadE_glutamine_dep"/>
    <property type="match status" value="1"/>
</dbReference>
<dbReference type="Pfam" id="PF00795">
    <property type="entry name" value="CN_hydrolase"/>
    <property type="match status" value="1"/>
</dbReference>